<dbReference type="Gene3D" id="3.40.50.12190">
    <property type="match status" value="1"/>
</dbReference>
<keyword evidence="8" id="KW-0539">Nucleus</keyword>
<evidence type="ECO:0000313" key="12">
    <source>
        <dbReference type="Ensembl" id="ENSNMLP00000015655.1"/>
    </source>
</evidence>
<dbReference type="InterPro" id="IPR038599">
    <property type="entry name" value="LAP1C-like_C_sf"/>
</dbReference>
<keyword evidence="6" id="KW-0472">Membrane</keyword>
<dbReference type="GO" id="GO:0061024">
    <property type="term" value="P:membrane organization"/>
    <property type="evidence" value="ECO:0007669"/>
    <property type="project" value="TreeGrafter"/>
</dbReference>
<feature type="compositionally biased region" description="Basic and acidic residues" evidence="10">
    <location>
        <begin position="1"/>
        <end position="14"/>
    </location>
</feature>
<accession>A0A8C6T4Z2</accession>
<feature type="compositionally biased region" description="Basic and acidic residues" evidence="10">
    <location>
        <begin position="227"/>
        <end position="246"/>
    </location>
</feature>
<keyword evidence="13" id="KW-1185">Reference proteome</keyword>
<protein>
    <recommendedName>
        <fullName evidence="11">Torsin-1A-interacting protein 1/2 AAA+ activator domain-containing protein</fullName>
    </recommendedName>
</protein>
<reference evidence="12" key="2">
    <citation type="submission" date="2025-09" db="UniProtKB">
        <authorList>
            <consortium name="Ensembl"/>
        </authorList>
    </citation>
    <scope>IDENTIFICATION</scope>
</reference>
<evidence type="ECO:0000256" key="4">
    <source>
        <dbReference type="ARBA" id="ARBA00022692"/>
    </source>
</evidence>
<comment type="subcellular location">
    <subcellularLocation>
        <location evidence="9">Endomembrane system</location>
        <topology evidence="9">Single-pass membrane protein</topology>
    </subcellularLocation>
    <subcellularLocation>
        <location evidence="1">Nucleus envelope</location>
    </subcellularLocation>
</comment>
<evidence type="ECO:0000256" key="9">
    <source>
        <dbReference type="ARBA" id="ARBA00037847"/>
    </source>
</evidence>
<evidence type="ECO:0000256" key="10">
    <source>
        <dbReference type="SAM" id="MobiDB-lite"/>
    </source>
</evidence>
<dbReference type="Ensembl" id="ENSNMLT00000017602.1">
    <property type="protein sequence ID" value="ENSNMLP00000015655.1"/>
    <property type="gene ID" value="ENSNMLG00000010385.1"/>
</dbReference>
<dbReference type="Pfam" id="PF05609">
    <property type="entry name" value="LAP1_C"/>
    <property type="match status" value="1"/>
</dbReference>
<feature type="domain" description="Torsin-1A-interacting protein 1/2 AAA+ activator" evidence="11">
    <location>
        <begin position="323"/>
        <end position="540"/>
    </location>
</feature>
<dbReference type="InterPro" id="IPR046753">
    <property type="entry name" value="TOIP1/2_C"/>
</dbReference>
<dbReference type="GO" id="GO:0005635">
    <property type="term" value="C:nuclear envelope"/>
    <property type="evidence" value="ECO:0007669"/>
    <property type="project" value="UniProtKB-SubCell"/>
</dbReference>
<keyword evidence="7" id="KW-0325">Glycoprotein</keyword>
<keyword evidence="5" id="KW-1133">Transmembrane helix</keyword>
<comment type="similarity">
    <text evidence="2">Belongs to the TOR1AIP family.</text>
</comment>
<evidence type="ECO:0000256" key="3">
    <source>
        <dbReference type="ARBA" id="ARBA00022553"/>
    </source>
</evidence>
<keyword evidence="3" id="KW-0597">Phosphoprotein</keyword>
<dbReference type="PANTHER" id="PTHR18843">
    <property type="entry name" value="TORSIN-1A-INTERACTING PROTEIN"/>
    <property type="match status" value="1"/>
</dbReference>
<evidence type="ECO:0000256" key="8">
    <source>
        <dbReference type="ARBA" id="ARBA00023242"/>
    </source>
</evidence>
<name>A0A8C6T4Z2_9GOBI</name>
<dbReference type="InterPro" id="IPR008662">
    <property type="entry name" value="TOIP1/2"/>
</dbReference>
<evidence type="ECO:0000259" key="11">
    <source>
        <dbReference type="Pfam" id="PF05609"/>
    </source>
</evidence>
<sequence length="542" mass="59876">MEDKEAPQQDKDVKVVQTQDALLATNQDNCSEDTNAAPDNKGDSQQEEPSSDGASVPSNKESGDKQALSTEETVKTTDQGSDDEGTLEFRNTNQEHLPQEAPAAAEQNVSEKNVETIVPSPQVEQTPISDAPPRVKDGASVPSNKEFGDKQALSTEETAKTTDQGNKNQEHLSQEAPAAAEQNVSEKNVETIVPPPQVEQTPISDAPPRVKDVDIPDGAPVPFNEESGDKSADGTEETTKTTHQDENQEPAAPAAENVETIGPTPQVESTAPNSDVPSSVEDNRRKVWNWNWIWISVPLVAFVAFLVLQQLDKDPPQKTDLRQIDIFHREMENLKVKFPSQREELWKRSRIHLQRHFHISQPTEPVSIILTAGVRAEGTLHCLAQGIASALSSALNVSTLDLDGASKSSQDSDKVKSDIDSQLQKAFEGGKPIAIIHRFEELPPASTLIFYRYCDHENAAFKKTFLIFTILLGEEEEIEAKIRLSEVEEMVTDHLQKKFLSHGHPSAFDKMDIDKYGGLWSRISHLILPVATEKRIEKTQQC</sequence>
<organism evidence="12 13">
    <name type="scientific">Neogobius melanostomus</name>
    <name type="common">round goby</name>
    <dbReference type="NCBI Taxonomy" id="47308"/>
    <lineage>
        <taxon>Eukaryota</taxon>
        <taxon>Metazoa</taxon>
        <taxon>Chordata</taxon>
        <taxon>Craniata</taxon>
        <taxon>Vertebrata</taxon>
        <taxon>Euteleostomi</taxon>
        <taxon>Actinopterygii</taxon>
        <taxon>Neopterygii</taxon>
        <taxon>Teleostei</taxon>
        <taxon>Neoteleostei</taxon>
        <taxon>Acanthomorphata</taxon>
        <taxon>Gobiaria</taxon>
        <taxon>Gobiiformes</taxon>
        <taxon>Gobioidei</taxon>
        <taxon>Gobiidae</taxon>
        <taxon>Benthophilinae</taxon>
        <taxon>Neogobiini</taxon>
        <taxon>Neogobius</taxon>
    </lineage>
</organism>
<feature type="compositionally biased region" description="Polar residues" evidence="10">
    <location>
        <begin position="24"/>
        <end position="34"/>
    </location>
</feature>
<dbReference type="AlphaFoldDB" id="A0A8C6T4Z2"/>
<dbReference type="PANTHER" id="PTHR18843:SF7">
    <property type="entry name" value="LAMINA-ASSOCIATED POLYPEPTIDE 1B ISOFORM 1-RELATED"/>
    <property type="match status" value="1"/>
</dbReference>
<reference evidence="12" key="1">
    <citation type="submission" date="2025-08" db="UniProtKB">
        <authorList>
            <consortium name="Ensembl"/>
        </authorList>
    </citation>
    <scope>IDENTIFICATION</scope>
</reference>
<feature type="compositionally biased region" description="Polar residues" evidence="10">
    <location>
        <begin position="152"/>
        <end position="167"/>
    </location>
</feature>
<feature type="compositionally biased region" description="Polar residues" evidence="10">
    <location>
        <begin position="67"/>
        <end position="79"/>
    </location>
</feature>
<dbReference type="GO" id="GO:0001671">
    <property type="term" value="F:ATPase activator activity"/>
    <property type="evidence" value="ECO:0007669"/>
    <property type="project" value="InterPro"/>
</dbReference>
<proteinExistence type="inferred from homology"/>
<feature type="compositionally biased region" description="Polar residues" evidence="10">
    <location>
        <begin position="266"/>
        <end position="277"/>
    </location>
</feature>
<evidence type="ECO:0000256" key="1">
    <source>
        <dbReference type="ARBA" id="ARBA00004259"/>
    </source>
</evidence>
<evidence type="ECO:0000256" key="7">
    <source>
        <dbReference type="ARBA" id="ARBA00023180"/>
    </source>
</evidence>
<keyword evidence="4" id="KW-0812">Transmembrane</keyword>
<evidence type="ECO:0000256" key="6">
    <source>
        <dbReference type="ARBA" id="ARBA00023136"/>
    </source>
</evidence>
<evidence type="ECO:0000256" key="5">
    <source>
        <dbReference type="ARBA" id="ARBA00022989"/>
    </source>
</evidence>
<feature type="region of interest" description="Disordered" evidence="10">
    <location>
        <begin position="1"/>
        <end position="281"/>
    </location>
</feature>
<dbReference type="Proteomes" id="UP000694523">
    <property type="component" value="Unplaced"/>
</dbReference>
<evidence type="ECO:0000313" key="13">
    <source>
        <dbReference type="Proteomes" id="UP000694523"/>
    </source>
</evidence>
<dbReference type="GO" id="GO:0016020">
    <property type="term" value="C:membrane"/>
    <property type="evidence" value="ECO:0007669"/>
    <property type="project" value="TreeGrafter"/>
</dbReference>
<evidence type="ECO:0000256" key="2">
    <source>
        <dbReference type="ARBA" id="ARBA00007860"/>
    </source>
</evidence>